<keyword evidence="2" id="KW-1185">Reference proteome</keyword>
<reference evidence="2" key="1">
    <citation type="submission" date="2014-03" db="EMBL/GenBank/DDBJ databases">
        <title>The Genome Sequence of Puccinia striiformis f. sp. tritici PST-78.</title>
        <authorList>
            <consortium name="The Broad Institute Genome Sequencing Platform"/>
            <person name="Cuomo C."/>
            <person name="Hulbert S."/>
            <person name="Chen X."/>
            <person name="Walker B."/>
            <person name="Young S.K."/>
            <person name="Zeng Q."/>
            <person name="Gargeya S."/>
            <person name="Fitzgerald M."/>
            <person name="Haas B."/>
            <person name="Abouelleil A."/>
            <person name="Alvarado L."/>
            <person name="Arachchi H.M."/>
            <person name="Berlin A.M."/>
            <person name="Chapman S.B."/>
            <person name="Goldberg J."/>
            <person name="Griggs A."/>
            <person name="Gujja S."/>
            <person name="Hansen M."/>
            <person name="Howarth C."/>
            <person name="Imamovic A."/>
            <person name="Larimer J."/>
            <person name="McCowan C."/>
            <person name="Montmayeur A."/>
            <person name="Murphy C."/>
            <person name="Neiman D."/>
            <person name="Pearson M."/>
            <person name="Priest M."/>
            <person name="Roberts A."/>
            <person name="Saif S."/>
            <person name="Shea T."/>
            <person name="Sisk P."/>
            <person name="Sykes S."/>
            <person name="Wortman J."/>
            <person name="Nusbaum C."/>
            <person name="Birren B."/>
        </authorList>
    </citation>
    <scope>NUCLEOTIDE SEQUENCE [LARGE SCALE GENOMIC DNA]</scope>
    <source>
        <strain evidence="2">race PST-78</strain>
    </source>
</reference>
<sequence>MAHLQIGCDVGIFVAGSTGHLGLTEDCALPSIIIFGCGPPSTSTPIPIMIMEKSSLELRGSTSTLPSDDHAVFPNSKLVSAATTSSSIVLTIPLVELCGCKSTTTVQKFRQVPMEESPAIYDIPKPCQI</sequence>
<comment type="caution">
    <text evidence="1">The sequence shown here is derived from an EMBL/GenBank/DDBJ whole genome shotgun (WGS) entry which is preliminary data.</text>
</comment>
<protein>
    <submittedName>
        <fullName evidence="1">Uncharacterized protein</fullName>
    </submittedName>
</protein>
<dbReference type="EMBL" id="AJIL01004359">
    <property type="protein sequence ID" value="KNE87725.1"/>
    <property type="molecule type" value="Genomic_DNA"/>
</dbReference>
<gene>
    <name evidence="1" type="ORF">PSTG_18885</name>
</gene>
<organism evidence="1 2">
    <name type="scientific">Puccinia striiformis f. sp. tritici PST-78</name>
    <dbReference type="NCBI Taxonomy" id="1165861"/>
    <lineage>
        <taxon>Eukaryota</taxon>
        <taxon>Fungi</taxon>
        <taxon>Dikarya</taxon>
        <taxon>Basidiomycota</taxon>
        <taxon>Pucciniomycotina</taxon>
        <taxon>Pucciniomycetes</taxon>
        <taxon>Pucciniales</taxon>
        <taxon>Pucciniaceae</taxon>
        <taxon>Puccinia</taxon>
    </lineage>
</organism>
<accession>A0A0L0UL87</accession>
<name>A0A0L0UL87_9BASI</name>
<dbReference type="AlphaFoldDB" id="A0A0L0UL87"/>
<evidence type="ECO:0000313" key="1">
    <source>
        <dbReference type="EMBL" id="KNE87725.1"/>
    </source>
</evidence>
<proteinExistence type="predicted"/>
<dbReference type="Proteomes" id="UP000054564">
    <property type="component" value="Unassembled WGS sequence"/>
</dbReference>
<evidence type="ECO:0000313" key="2">
    <source>
        <dbReference type="Proteomes" id="UP000054564"/>
    </source>
</evidence>